<dbReference type="InterPro" id="IPR035965">
    <property type="entry name" value="PAS-like_dom_sf"/>
</dbReference>
<dbReference type="PROSITE" id="PS50113">
    <property type="entry name" value="PAC"/>
    <property type="match status" value="1"/>
</dbReference>
<evidence type="ECO:0000259" key="6">
    <source>
        <dbReference type="PROSITE" id="PS50110"/>
    </source>
</evidence>
<dbReference type="SUPFAM" id="SSF52172">
    <property type="entry name" value="CheY-like"/>
    <property type="match status" value="1"/>
</dbReference>
<dbReference type="CDD" id="cd00130">
    <property type="entry name" value="PAS"/>
    <property type="match status" value="1"/>
</dbReference>
<dbReference type="Proteomes" id="UP000193224">
    <property type="component" value="Unassembled WGS sequence"/>
</dbReference>
<dbReference type="PANTHER" id="PTHR43065:SF49">
    <property type="entry name" value="HISTIDINE KINASE"/>
    <property type="match status" value="1"/>
</dbReference>
<dbReference type="Pfam" id="PF00072">
    <property type="entry name" value="Response_reg"/>
    <property type="match status" value="1"/>
</dbReference>
<dbReference type="Gene3D" id="3.40.50.2300">
    <property type="match status" value="1"/>
</dbReference>
<evidence type="ECO:0000256" key="2">
    <source>
        <dbReference type="ARBA" id="ARBA00012438"/>
    </source>
</evidence>
<dbReference type="PROSITE" id="PS50110">
    <property type="entry name" value="RESPONSE_REGULATORY"/>
    <property type="match status" value="1"/>
</dbReference>
<dbReference type="InterPro" id="IPR003661">
    <property type="entry name" value="HisK_dim/P_dom"/>
</dbReference>
<feature type="modified residue" description="4-aspartylphosphate" evidence="4">
    <location>
        <position position="596"/>
    </location>
</feature>
<evidence type="ECO:0000256" key="3">
    <source>
        <dbReference type="ARBA" id="ARBA00022553"/>
    </source>
</evidence>
<dbReference type="Gene3D" id="1.10.287.130">
    <property type="match status" value="1"/>
</dbReference>
<dbReference type="CDD" id="cd00082">
    <property type="entry name" value="HisKA"/>
    <property type="match status" value="1"/>
</dbReference>
<dbReference type="InterPro" id="IPR001789">
    <property type="entry name" value="Sig_transdc_resp-reg_receiver"/>
</dbReference>
<dbReference type="Pfam" id="PF12860">
    <property type="entry name" value="PAS_7"/>
    <property type="match status" value="1"/>
</dbReference>
<dbReference type="SMART" id="SM00091">
    <property type="entry name" value="PAS"/>
    <property type="match status" value="2"/>
</dbReference>
<dbReference type="SMART" id="SM00387">
    <property type="entry name" value="HATPase_c"/>
    <property type="match status" value="1"/>
</dbReference>
<dbReference type="InterPro" id="IPR003594">
    <property type="entry name" value="HATPase_dom"/>
</dbReference>
<keyword evidence="9" id="KW-1185">Reference proteome</keyword>
<dbReference type="PANTHER" id="PTHR43065">
    <property type="entry name" value="SENSOR HISTIDINE KINASE"/>
    <property type="match status" value="1"/>
</dbReference>
<dbReference type="SUPFAM" id="SSF55874">
    <property type="entry name" value="ATPase domain of HSP90 chaperone/DNA topoisomerase II/histidine kinase"/>
    <property type="match status" value="1"/>
</dbReference>
<dbReference type="SUPFAM" id="SSF47384">
    <property type="entry name" value="Homodimeric domain of signal transducing histidine kinase"/>
    <property type="match status" value="1"/>
</dbReference>
<dbReference type="InterPro" id="IPR011006">
    <property type="entry name" value="CheY-like_superfamily"/>
</dbReference>
<sequence>MAPTHDLFDRTFALIQGALPPTADLERQGLKRWRAALEAIPGGFCIFDQEDRLIFFNHRYREVYPKHSEFLRIGERFEDMLSVGVARGEFADAIGREEEWIGNRLAQHRNPCGPIEQKLSDGRWLRIEERRTPHGDIVGLRSDITIQKEIEVKYRRDKERFQGFADTAGDWLWEMDANFRFTYFSENVERIVGVPAAWHYGKSREELLGEEASSEFWQRHFQSMREHEPFRDLEYLRTGTGVEPQWLRISGKPFYDAEGNFAGYRGCGSDVTERKLTEERLRQSEAKLLHAQKMEAVGQLTGGIAHEFNNLLAVIQGNAELLDELGVVAESSQFTSAILRASKRGADLTQRLLAFSRRQPLWPQSVNTCEMVSGLSDILQPTLGETINIQSIAPKGLWNAFADPGQIENALLNLALNARDAMPYGGELTIACANFTLDEDSSVDGSEIAAGDYVVLSVSDCGKGMSEDVQKHAFEPFYTTKEVGQGSGLGLSMVYGFAQQSGGLATIYSEEGKGTTVKLYLPRAPSKTDNQEKPKVEAVPRGQGETILVIEDDPQVRNLAEMMLQNLGYRVLSAEDAITAHQSVDSHPEIRLILSDVILPGGKNGPEFADELRVTHPEITIIFMSGYPVEAAKNNGFLGSDSVLLNKPFRVAELAKAVSKVLH</sequence>
<organism evidence="8 9">
    <name type="scientific">Roseovarius aestuarii</name>
    <dbReference type="NCBI Taxonomy" id="475083"/>
    <lineage>
        <taxon>Bacteria</taxon>
        <taxon>Pseudomonadati</taxon>
        <taxon>Pseudomonadota</taxon>
        <taxon>Alphaproteobacteria</taxon>
        <taxon>Rhodobacterales</taxon>
        <taxon>Roseobacteraceae</taxon>
        <taxon>Roseovarius</taxon>
    </lineage>
</organism>
<dbReference type="GO" id="GO:0000155">
    <property type="term" value="F:phosphorelay sensor kinase activity"/>
    <property type="evidence" value="ECO:0007669"/>
    <property type="project" value="InterPro"/>
</dbReference>
<dbReference type="Gene3D" id="3.30.450.20">
    <property type="entry name" value="PAS domain"/>
    <property type="match status" value="2"/>
</dbReference>
<dbReference type="Gene3D" id="3.30.565.10">
    <property type="entry name" value="Histidine kinase-like ATPase, C-terminal domain"/>
    <property type="match status" value="1"/>
</dbReference>
<name>A0A1X7BZ31_9RHOB</name>
<protein>
    <recommendedName>
        <fullName evidence="2">histidine kinase</fullName>
        <ecNumber evidence="2">2.7.13.3</ecNumber>
    </recommendedName>
</protein>
<dbReference type="InterPro" id="IPR000014">
    <property type="entry name" value="PAS"/>
</dbReference>
<dbReference type="EMBL" id="FWXB01000046">
    <property type="protein sequence ID" value="SMC14745.1"/>
    <property type="molecule type" value="Genomic_DNA"/>
</dbReference>
<dbReference type="EC" id="2.7.13.3" evidence="2"/>
<dbReference type="SMART" id="SM00388">
    <property type="entry name" value="HisKA"/>
    <property type="match status" value="1"/>
</dbReference>
<dbReference type="Pfam" id="PF02518">
    <property type="entry name" value="HATPase_c"/>
    <property type="match status" value="1"/>
</dbReference>
<dbReference type="SMART" id="SM00448">
    <property type="entry name" value="REC"/>
    <property type="match status" value="1"/>
</dbReference>
<dbReference type="RefSeq" id="WP_085802623.1">
    <property type="nucleotide sequence ID" value="NZ_FWXB01000046.1"/>
</dbReference>
<dbReference type="OrthoDB" id="9796100at2"/>
<comment type="catalytic activity">
    <reaction evidence="1">
        <text>ATP + protein L-histidine = ADP + protein N-phospho-L-histidine.</text>
        <dbReference type="EC" id="2.7.13.3"/>
    </reaction>
</comment>
<dbReference type="Pfam" id="PF00512">
    <property type="entry name" value="HisKA"/>
    <property type="match status" value="1"/>
</dbReference>
<reference evidence="8 9" key="1">
    <citation type="submission" date="2017-03" db="EMBL/GenBank/DDBJ databases">
        <authorList>
            <person name="Afonso C.L."/>
            <person name="Miller P.J."/>
            <person name="Scott M.A."/>
            <person name="Spackman E."/>
            <person name="Goraichik I."/>
            <person name="Dimitrov K.M."/>
            <person name="Suarez D.L."/>
            <person name="Swayne D.E."/>
        </authorList>
    </citation>
    <scope>NUCLEOTIDE SEQUENCE [LARGE SCALE GENOMIC DNA]</scope>
    <source>
        <strain evidence="8 9">CECT 7745</strain>
    </source>
</reference>
<evidence type="ECO:0000313" key="9">
    <source>
        <dbReference type="Proteomes" id="UP000193224"/>
    </source>
</evidence>
<dbReference type="InterPro" id="IPR036890">
    <property type="entry name" value="HATPase_C_sf"/>
</dbReference>
<evidence type="ECO:0000259" key="5">
    <source>
        <dbReference type="PROSITE" id="PS50109"/>
    </source>
</evidence>
<feature type="domain" description="Histidine kinase" evidence="5">
    <location>
        <begin position="303"/>
        <end position="525"/>
    </location>
</feature>
<dbReference type="Pfam" id="PF08448">
    <property type="entry name" value="PAS_4"/>
    <property type="match status" value="1"/>
</dbReference>
<keyword evidence="3 4" id="KW-0597">Phosphoprotein</keyword>
<accession>A0A1X7BZ31</accession>
<dbReference type="AlphaFoldDB" id="A0A1X7BZ31"/>
<dbReference type="NCBIfam" id="TIGR00229">
    <property type="entry name" value="sensory_box"/>
    <property type="match status" value="1"/>
</dbReference>
<dbReference type="InterPro" id="IPR004358">
    <property type="entry name" value="Sig_transdc_His_kin-like_C"/>
</dbReference>
<evidence type="ECO:0000313" key="8">
    <source>
        <dbReference type="EMBL" id="SMC14745.1"/>
    </source>
</evidence>
<gene>
    <name evidence="8" type="ORF">ROA7745_04615</name>
</gene>
<evidence type="ECO:0000256" key="4">
    <source>
        <dbReference type="PROSITE-ProRule" id="PRU00169"/>
    </source>
</evidence>
<feature type="domain" description="PAC" evidence="7">
    <location>
        <begin position="231"/>
        <end position="283"/>
    </location>
</feature>
<evidence type="ECO:0000256" key="1">
    <source>
        <dbReference type="ARBA" id="ARBA00000085"/>
    </source>
</evidence>
<feature type="domain" description="Response regulatory" evidence="6">
    <location>
        <begin position="546"/>
        <end position="662"/>
    </location>
</feature>
<dbReference type="InterPro" id="IPR005467">
    <property type="entry name" value="His_kinase_dom"/>
</dbReference>
<dbReference type="InterPro" id="IPR000700">
    <property type="entry name" value="PAS-assoc_C"/>
</dbReference>
<evidence type="ECO:0000259" key="7">
    <source>
        <dbReference type="PROSITE" id="PS50113"/>
    </source>
</evidence>
<proteinExistence type="predicted"/>
<dbReference type="InterPro" id="IPR036097">
    <property type="entry name" value="HisK_dim/P_sf"/>
</dbReference>
<dbReference type="SUPFAM" id="SSF55785">
    <property type="entry name" value="PYP-like sensor domain (PAS domain)"/>
    <property type="match status" value="2"/>
</dbReference>
<dbReference type="PROSITE" id="PS50109">
    <property type="entry name" value="HIS_KIN"/>
    <property type="match status" value="1"/>
</dbReference>
<dbReference type="PRINTS" id="PR00344">
    <property type="entry name" value="BCTRLSENSOR"/>
</dbReference>
<dbReference type="InterPro" id="IPR013656">
    <property type="entry name" value="PAS_4"/>
</dbReference>